<keyword evidence="3" id="KW-1185">Reference proteome</keyword>
<dbReference type="AlphaFoldDB" id="A0A1H9KVI4"/>
<accession>A0A1H9KVI4</accession>
<dbReference type="Gene3D" id="1.10.4060.10">
    <property type="entry name" value="BPP1347 like domain"/>
    <property type="match status" value="1"/>
</dbReference>
<dbReference type="PANTHER" id="PTHR46732:SF8">
    <property type="entry name" value="ATP-DEPENDENT PROTEASE LA (LON) DOMAIN PROTEIN"/>
    <property type="match status" value="1"/>
</dbReference>
<dbReference type="Proteomes" id="UP000199233">
    <property type="component" value="Unassembled WGS sequence"/>
</dbReference>
<evidence type="ECO:0000259" key="1">
    <source>
        <dbReference type="SMART" id="SM00464"/>
    </source>
</evidence>
<dbReference type="STRING" id="489703.SAMN04488038_11460"/>
<dbReference type="Pfam" id="PF02190">
    <property type="entry name" value="LON_substr_bdg"/>
    <property type="match status" value="1"/>
</dbReference>
<dbReference type="InterPro" id="IPR046336">
    <property type="entry name" value="Lon_prtase_N_sf"/>
</dbReference>
<evidence type="ECO:0000313" key="2">
    <source>
        <dbReference type="EMBL" id="SER03212.1"/>
    </source>
</evidence>
<dbReference type="InterPro" id="IPR015947">
    <property type="entry name" value="PUA-like_sf"/>
</dbReference>
<dbReference type="EMBL" id="FOFS01000014">
    <property type="protein sequence ID" value="SER03212.1"/>
    <property type="molecule type" value="Genomic_DNA"/>
</dbReference>
<dbReference type="InterPro" id="IPR003111">
    <property type="entry name" value="Lon_prtase_N"/>
</dbReference>
<reference evidence="2 3" key="1">
    <citation type="submission" date="2016-10" db="EMBL/GenBank/DDBJ databases">
        <authorList>
            <person name="de Groot N.N."/>
        </authorList>
    </citation>
    <scope>NUCLEOTIDE SEQUENCE [LARGE SCALE GENOMIC DNA]</scope>
    <source>
        <strain evidence="2 3">DSM 25927</strain>
    </source>
</reference>
<feature type="domain" description="Lon N-terminal" evidence="1">
    <location>
        <begin position="6"/>
        <end position="192"/>
    </location>
</feature>
<dbReference type="Gene3D" id="2.30.130.40">
    <property type="entry name" value="LON domain-like"/>
    <property type="match status" value="1"/>
</dbReference>
<proteinExistence type="predicted"/>
<dbReference type="SUPFAM" id="SSF88697">
    <property type="entry name" value="PUA domain-like"/>
    <property type="match status" value="1"/>
</dbReference>
<protein>
    <recommendedName>
        <fullName evidence="1">Lon N-terminal domain-containing protein</fullName>
    </recommendedName>
</protein>
<dbReference type="SMART" id="SM00464">
    <property type="entry name" value="LON"/>
    <property type="match status" value="1"/>
</dbReference>
<evidence type="ECO:0000313" key="3">
    <source>
        <dbReference type="Proteomes" id="UP000199233"/>
    </source>
</evidence>
<sequence length="197" mass="22053">MRETSDIPIFPLSNTLFPGGRLALRVFEPRYVEMTRHCLREDSVFGVSLIQAGFEVGTPAVPCLVGCSARIVDAQETAPNRYTLTCVGERRFRILERWNSDSGLIRAQLQWLPKLRSQALAPRYAGLAAILQRVARELGAQAFTSSVQSDDAAWVAQRMAELLPVTPEQRQRWLEMDEVGAILDQQLDVLGGLHETF</sequence>
<organism evidence="2 3">
    <name type="scientific">Solimonas aquatica</name>
    <dbReference type="NCBI Taxonomy" id="489703"/>
    <lineage>
        <taxon>Bacteria</taxon>
        <taxon>Pseudomonadati</taxon>
        <taxon>Pseudomonadota</taxon>
        <taxon>Gammaproteobacteria</taxon>
        <taxon>Nevskiales</taxon>
        <taxon>Nevskiaceae</taxon>
        <taxon>Solimonas</taxon>
    </lineage>
</organism>
<dbReference type="RefSeq" id="WP_093288875.1">
    <property type="nucleotide sequence ID" value="NZ_FOFS01000014.1"/>
</dbReference>
<name>A0A1H9KVI4_9GAMM</name>
<gene>
    <name evidence="2" type="ORF">SAMN04488038_11460</name>
</gene>
<dbReference type="PANTHER" id="PTHR46732">
    <property type="entry name" value="ATP-DEPENDENT PROTEASE LA (LON) DOMAIN PROTEIN"/>
    <property type="match status" value="1"/>
</dbReference>
<dbReference type="OrthoDB" id="8558970at2"/>